<protein>
    <submittedName>
        <fullName evidence="1">Hydroxyacylglutathione hydrolase protein</fullName>
    </submittedName>
</protein>
<dbReference type="Proteomes" id="UP000735302">
    <property type="component" value="Unassembled WGS sequence"/>
</dbReference>
<proteinExistence type="predicted"/>
<dbReference type="PANTHER" id="PTHR37558">
    <property type="entry name" value="HTH CENPB-TYPE DOMAIN-CONTAINING PROTEIN"/>
    <property type="match status" value="1"/>
</dbReference>
<accession>A0AAV4AZG6</accession>
<gene>
    <name evidence="1" type="ORF">PoB_004025500</name>
</gene>
<organism evidence="1 2">
    <name type="scientific">Plakobranchus ocellatus</name>
    <dbReference type="NCBI Taxonomy" id="259542"/>
    <lineage>
        <taxon>Eukaryota</taxon>
        <taxon>Metazoa</taxon>
        <taxon>Spiralia</taxon>
        <taxon>Lophotrochozoa</taxon>
        <taxon>Mollusca</taxon>
        <taxon>Gastropoda</taxon>
        <taxon>Heterobranchia</taxon>
        <taxon>Euthyneura</taxon>
        <taxon>Panpulmonata</taxon>
        <taxon>Sacoglossa</taxon>
        <taxon>Placobranchoidea</taxon>
        <taxon>Plakobranchidae</taxon>
        <taxon>Plakobranchus</taxon>
    </lineage>
</organism>
<reference evidence="1 2" key="1">
    <citation type="journal article" date="2021" name="Elife">
        <title>Chloroplast acquisition without the gene transfer in kleptoplastic sea slugs, Plakobranchus ocellatus.</title>
        <authorList>
            <person name="Maeda T."/>
            <person name="Takahashi S."/>
            <person name="Yoshida T."/>
            <person name="Shimamura S."/>
            <person name="Takaki Y."/>
            <person name="Nagai Y."/>
            <person name="Toyoda A."/>
            <person name="Suzuki Y."/>
            <person name="Arimoto A."/>
            <person name="Ishii H."/>
            <person name="Satoh N."/>
            <person name="Nishiyama T."/>
            <person name="Hasebe M."/>
            <person name="Maruyama T."/>
            <person name="Minagawa J."/>
            <person name="Obokata J."/>
            <person name="Shigenobu S."/>
        </authorList>
    </citation>
    <scope>NUCLEOTIDE SEQUENCE [LARGE SCALE GENOMIC DNA]</scope>
</reference>
<keyword evidence="1" id="KW-0378">Hydrolase</keyword>
<sequence>MQRVSFIDAMDVLMLRDVLASQVFLQKNGVGWKNVADNLLQLPVFPPMLTARSVWDRTNLLVCQYEKDRLTNEKSSGIEEEVTEKSILLEELLSLKEEGKRRLTDGKKRRRRRRQQGQL</sequence>
<name>A0AAV4AZG6_9GAST</name>
<keyword evidence="2" id="KW-1185">Reference proteome</keyword>
<comment type="caution">
    <text evidence="1">The sequence shown here is derived from an EMBL/GenBank/DDBJ whole genome shotgun (WGS) entry which is preliminary data.</text>
</comment>
<dbReference type="AlphaFoldDB" id="A0AAV4AZG6"/>
<evidence type="ECO:0000313" key="1">
    <source>
        <dbReference type="EMBL" id="GFO13750.1"/>
    </source>
</evidence>
<dbReference type="GO" id="GO:0016787">
    <property type="term" value="F:hydrolase activity"/>
    <property type="evidence" value="ECO:0007669"/>
    <property type="project" value="UniProtKB-KW"/>
</dbReference>
<evidence type="ECO:0000313" key="2">
    <source>
        <dbReference type="Proteomes" id="UP000735302"/>
    </source>
</evidence>
<dbReference type="EMBL" id="BLXT01004499">
    <property type="protein sequence ID" value="GFO13750.1"/>
    <property type="molecule type" value="Genomic_DNA"/>
</dbReference>
<dbReference type="PANTHER" id="PTHR37558:SF1">
    <property type="entry name" value="HTH CENPB-TYPE DOMAIN-CONTAINING PROTEIN"/>
    <property type="match status" value="1"/>
</dbReference>